<evidence type="ECO:0000313" key="1">
    <source>
        <dbReference type="EMBL" id="KAL3604314.1"/>
    </source>
</evidence>
<comment type="caution">
    <text evidence="1">The sequence shown here is derived from an EMBL/GenBank/DDBJ whole genome shotgun (WGS) entry which is preliminary data.</text>
</comment>
<dbReference type="EMBL" id="RCHU02000002">
    <property type="protein sequence ID" value="KAL3604314.1"/>
    <property type="molecule type" value="Genomic_DNA"/>
</dbReference>
<proteinExistence type="predicted"/>
<keyword evidence="2" id="KW-1185">Reference proteome</keyword>
<accession>A0ACC4CSJ6</accession>
<gene>
    <name evidence="1" type="ORF">D5086_005173</name>
</gene>
<sequence length="79" mass="8408">MKDRSGAAISKDETWTEYIIDAPAKDSKNGEGSLEGSGGIICCSCLDLTTASHASEGIEHSRAAETDQTYQADLDKRLS</sequence>
<evidence type="ECO:0000313" key="2">
    <source>
        <dbReference type="Proteomes" id="UP000309997"/>
    </source>
</evidence>
<reference evidence="1 2" key="1">
    <citation type="journal article" date="2024" name="Plant Biotechnol. J.">
        <title>Genome and CRISPR/Cas9 system of a widespread forest tree (Populus alba) in the world.</title>
        <authorList>
            <person name="Liu Y.J."/>
            <person name="Jiang P.F."/>
            <person name="Han X.M."/>
            <person name="Li X.Y."/>
            <person name="Wang H.M."/>
            <person name="Wang Y.J."/>
            <person name="Wang X.X."/>
            <person name="Zeng Q.Y."/>
        </authorList>
    </citation>
    <scope>NUCLEOTIDE SEQUENCE [LARGE SCALE GENOMIC DNA]</scope>
    <source>
        <strain evidence="2">cv. PAL-ZL1</strain>
    </source>
</reference>
<name>A0ACC4CSJ6_POPAL</name>
<protein>
    <submittedName>
        <fullName evidence="1">Uncharacterized protein</fullName>
    </submittedName>
</protein>
<dbReference type="Proteomes" id="UP000309997">
    <property type="component" value="Unassembled WGS sequence"/>
</dbReference>
<organism evidence="1 2">
    <name type="scientific">Populus alba</name>
    <name type="common">White poplar</name>
    <dbReference type="NCBI Taxonomy" id="43335"/>
    <lineage>
        <taxon>Eukaryota</taxon>
        <taxon>Viridiplantae</taxon>
        <taxon>Streptophyta</taxon>
        <taxon>Embryophyta</taxon>
        <taxon>Tracheophyta</taxon>
        <taxon>Spermatophyta</taxon>
        <taxon>Magnoliopsida</taxon>
        <taxon>eudicotyledons</taxon>
        <taxon>Gunneridae</taxon>
        <taxon>Pentapetalae</taxon>
        <taxon>rosids</taxon>
        <taxon>fabids</taxon>
        <taxon>Malpighiales</taxon>
        <taxon>Salicaceae</taxon>
        <taxon>Saliceae</taxon>
        <taxon>Populus</taxon>
    </lineage>
</organism>